<dbReference type="EMBL" id="KZ348417">
    <property type="protein sequence ID" value="PIO66215.1"/>
    <property type="molecule type" value="Genomic_DNA"/>
</dbReference>
<evidence type="ECO:0000313" key="13">
    <source>
        <dbReference type="Proteomes" id="UP000230423"/>
    </source>
</evidence>
<feature type="chain" id="PRO_5013822821" description="glucuronosyltransferase" evidence="11">
    <location>
        <begin position="21"/>
        <end position="305"/>
    </location>
</feature>
<comment type="similarity">
    <text evidence="2">Belongs to the UDP-glycosyltransferase family.</text>
</comment>
<reference evidence="12 13" key="1">
    <citation type="submission" date="2015-09" db="EMBL/GenBank/DDBJ databases">
        <title>Draft genome of the parasitic nematode Teladorsagia circumcincta isolate WARC Sus (inbred).</title>
        <authorList>
            <person name="Mitreva M."/>
        </authorList>
    </citation>
    <scope>NUCLEOTIDE SEQUENCE [LARGE SCALE GENOMIC DNA]</scope>
    <source>
        <strain evidence="12 13">S</strain>
    </source>
</reference>
<evidence type="ECO:0000256" key="1">
    <source>
        <dbReference type="ARBA" id="ARBA00004167"/>
    </source>
</evidence>
<evidence type="ECO:0000313" key="12">
    <source>
        <dbReference type="EMBL" id="PIO66215.1"/>
    </source>
</evidence>
<evidence type="ECO:0000256" key="2">
    <source>
        <dbReference type="ARBA" id="ARBA00009995"/>
    </source>
</evidence>
<dbReference type="GO" id="GO:0016020">
    <property type="term" value="C:membrane"/>
    <property type="evidence" value="ECO:0007669"/>
    <property type="project" value="UniProtKB-SubCell"/>
</dbReference>
<dbReference type="CDD" id="cd03784">
    <property type="entry name" value="GT1_Gtf-like"/>
    <property type="match status" value="1"/>
</dbReference>
<dbReference type="FunFam" id="3.40.50.2000:FF:000038">
    <property type="entry name" value="UDP-GlucuronosylTransferase"/>
    <property type="match status" value="1"/>
</dbReference>
<evidence type="ECO:0000256" key="11">
    <source>
        <dbReference type="SAM" id="SignalP"/>
    </source>
</evidence>
<proteinExistence type="inferred from homology"/>
<protein>
    <recommendedName>
        <fullName evidence="3">glucuronosyltransferase</fullName>
        <ecNumber evidence="3">2.4.1.17</ecNumber>
    </recommendedName>
</protein>
<keyword evidence="9" id="KW-0472">Membrane</keyword>
<dbReference type="SUPFAM" id="SSF53756">
    <property type="entry name" value="UDP-Glycosyltransferase/glycogen phosphorylase"/>
    <property type="match status" value="1"/>
</dbReference>
<accession>A0A2G9U7R2</accession>
<feature type="signal peptide" evidence="11">
    <location>
        <begin position="1"/>
        <end position="20"/>
    </location>
</feature>
<organism evidence="12 13">
    <name type="scientific">Teladorsagia circumcincta</name>
    <name type="common">Brown stomach worm</name>
    <name type="synonym">Ostertagia circumcincta</name>
    <dbReference type="NCBI Taxonomy" id="45464"/>
    <lineage>
        <taxon>Eukaryota</taxon>
        <taxon>Metazoa</taxon>
        <taxon>Ecdysozoa</taxon>
        <taxon>Nematoda</taxon>
        <taxon>Chromadorea</taxon>
        <taxon>Rhabditida</taxon>
        <taxon>Rhabditina</taxon>
        <taxon>Rhabditomorpha</taxon>
        <taxon>Strongyloidea</taxon>
        <taxon>Trichostrongylidae</taxon>
        <taxon>Teladorsagia</taxon>
    </lineage>
</organism>
<dbReference type="PANTHER" id="PTHR48043:SF23">
    <property type="entry name" value="UDP-GLUCURONOSYLTRANSFERASE"/>
    <property type="match status" value="1"/>
</dbReference>
<keyword evidence="7 11" id="KW-0732">Signal</keyword>
<gene>
    <name evidence="12" type="ORF">TELCIR_12077</name>
</gene>
<keyword evidence="4" id="KW-0328">Glycosyltransferase</keyword>
<dbReference type="GO" id="GO:0015020">
    <property type="term" value="F:glucuronosyltransferase activity"/>
    <property type="evidence" value="ECO:0007669"/>
    <property type="project" value="UniProtKB-EC"/>
</dbReference>
<keyword evidence="6" id="KW-0812">Transmembrane</keyword>
<evidence type="ECO:0000256" key="10">
    <source>
        <dbReference type="ARBA" id="ARBA00047475"/>
    </source>
</evidence>
<evidence type="ECO:0000256" key="5">
    <source>
        <dbReference type="ARBA" id="ARBA00022679"/>
    </source>
</evidence>
<evidence type="ECO:0000256" key="6">
    <source>
        <dbReference type="ARBA" id="ARBA00022692"/>
    </source>
</evidence>
<dbReference type="OrthoDB" id="5835829at2759"/>
<dbReference type="InterPro" id="IPR050271">
    <property type="entry name" value="UDP-glycosyltransferase"/>
</dbReference>
<keyword evidence="8" id="KW-1133">Transmembrane helix</keyword>
<comment type="catalytic activity">
    <reaction evidence="10">
        <text>glucuronate acceptor + UDP-alpha-D-glucuronate = acceptor beta-D-glucuronoside + UDP + H(+)</text>
        <dbReference type="Rhea" id="RHEA:21032"/>
        <dbReference type="ChEBI" id="CHEBI:15378"/>
        <dbReference type="ChEBI" id="CHEBI:58052"/>
        <dbReference type="ChEBI" id="CHEBI:58223"/>
        <dbReference type="ChEBI" id="CHEBI:132367"/>
        <dbReference type="ChEBI" id="CHEBI:132368"/>
        <dbReference type="EC" id="2.4.1.17"/>
    </reaction>
</comment>
<evidence type="ECO:0000256" key="9">
    <source>
        <dbReference type="ARBA" id="ARBA00023136"/>
    </source>
</evidence>
<dbReference type="Proteomes" id="UP000230423">
    <property type="component" value="Unassembled WGS sequence"/>
</dbReference>
<evidence type="ECO:0000256" key="4">
    <source>
        <dbReference type="ARBA" id="ARBA00022676"/>
    </source>
</evidence>
<dbReference type="Pfam" id="PF00201">
    <property type="entry name" value="UDPGT"/>
    <property type="match status" value="1"/>
</dbReference>
<dbReference type="InterPro" id="IPR002213">
    <property type="entry name" value="UDP_glucos_trans"/>
</dbReference>
<sequence length="305" mass="34863">MKPSWTAFVPLNLMLLYTNFTNHTKSLIGVKKTVAVSAYGITPYVREVTGVPINPSYIPGPYTTYSDEMTFWERLDNFKLEIELEYRSLNWERETLGFFRKVHPDFPNFRVLLKQKVGAVLLNVNEFLETPRPTANIVRYVGGLSIREPKPLDEKLSALLDQRSSNVLFSLGTFTQSRDMPLRLKRGIIEAFASFPNTTFIWKYEDDSDSDLFRAHPNIYRMKWIPQMDLLADKRLSLFITHAGMNSIVEATFAGKPMVVIPLFGDQFLNAKNTRRGGRAVMIDRSQLGKDVLVSAIRETLSPNS</sequence>
<dbReference type="Gene3D" id="3.40.50.2000">
    <property type="entry name" value="Glycogen Phosphorylase B"/>
    <property type="match status" value="1"/>
</dbReference>
<evidence type="ECO:0000256" key="7">
    <source>
        <dbReference type="ARBA" id="ARBA00022729"/>
    </source>
</evidence>
<name>A0A2G9U7R2_TELCI</name>
<evidence type="ECO:0000256" key="3">
    <source>
        <dbReference type="ARBA" id="ARBA00012544"/>
    </source>
</evidence>
<keyword evidence="13" id="KW-1185">Reference proteome</keyword>
<evidence type="ECO:0000256" key="8">
    <source>
        <dbReference type="ARBA" id="ARBA00022989"/>
    </source>
</evidence>
<dbReference type="EC" id="2.4.1.17" evidence="3"/>
<dbReference type="PANTHER" id="PTHR48043">
    <property type="entry name" value="EG:EG0003.4 PROTEIN-RELATED"/>
    <property type="match status" value="1"/>
</dbReference>
<comment type="subcellular location">
    <subcellularLocation>
        <location evidence="1">Membrane</location>
        <topology evidence="1">Single-pass membrane protein</topology>
    </subcellularLocation>
</comment>
<dbReference type="AlphaFoldDB" id="A0A2G9U7R2"/>
<keyword evidence="5 12" id="KW-0808">Transferase</keyword>